<dbReference type="InterPro" id="IPR002629">
    <property type="entry name" value="Met_Synth_C/arc"/>
</dbReference>
<evidence type="ECO:0000313" key="3">
    <source>
        <dbReference type="Proteomes" id="UP000198415"/>
    </source>
</evidence>
<dbReference type="Gene3D" id="3.20.20.210">
    <property type="match status" value="1"/>
</dbReference>
<name>A0A238Y227_9ACTN</name>
<dbReference type="PANTHER" id="PTHR43844">
    <property type="entry name" value="METHIONINE SYNTHASE"/>
    <property type="match status" value="1"/>
</dbReference>
<keyword evidence="3" id="KW-1185">Reference proteome</keyword>
<dbReference type="AlphaFoldDB" id="A0A238Y227"/>
<organism evidence="2 3">
    <name type="scientific">Actinoplanes regularis</name>
    <dbReference type="NCBI Taxonomy" id="52697"/>
    <lineage>
        <taxon>Bacteria</taxon>
        <taxon>Bacillati</taxon>
        <taxon>Actinomycetota</taxon>
        <taxon>Actinomycetes</taxon>
        <taxon>Micromonosporales</taxon>
        <taxon>Micromonosporaceae</taxon>
        <taxon>Actinoplanes</taxon>
    </lineage>
</organism>
<gene>
    <name evidence="2" type="ORF">SAMN06264365_104138</name>
</gene>
<dbReference type="OrthoDB" id="6430685at2"/>
<dbReference type="GO" id="GO:0032259">
    <property type="term" value="P:methylation"/>
    <property type="evidence" value="ECO:0007669"/>
    <property type="project" value="UniProtKB-KW"/>
</dbReference>
<dbReference type="GO" id="GO:0003871">
    <property type="term" value="F:5-methyltetrahydropteroyltriglutamate-homocysteine S-methyltransferase activity"/>
    <property type="evidence" value="ECO:0007669"/>
    <property type="project" value="InterPro"/>
</dbReference>
<dbReference type="GO" id="GO:0008270">
    <property type="term" value="F:zinc ion binding"/>
    <property type="evidence" value="ECO:0007669"/>
    <property type="project" value="InterPro"/>
</dbReference>
<dbReference type="EMBL" id="FZNR01000004">
    <property type="protein sequence ID" value="SNR64349.1"/>
    <property type="molecule type" value="Genomic_DNA"/>
</dbReference>
<dbReference type="InterPro" id="IPR038071">
    <property type="entry name" value="UROD/MetE-like_sf"/>
</dbReference>
<dbReference type="SUPFAM" id="SSF51726">
    <property type="entry name" value="UROD/MetE-like"/>
    <property type="match status" value="1"/>
</dbReference>
<dbReference type="RefSeq" id="WP_089293339.1">
    <property type="nucleotide sequence ID" value="NZ_BOMU01000038.1"/>
</dbReference>
<dbReference type="PANTHER" id="PTHR43844:SF2">
    <property type="entry name" value="SYNTHASE, VITAMIN-B12 INDEPENDENT, PUTATIVE (AFU_ORTHOLOGUE AFUA_3G12060)-RELATED"/>
    <property type="match status" value="1"/>
</dbReference>
<feature type="domain" description="Cobalamin-independent methionine synthase MetE C-terminal/archaeal" evidence="1">
    <location>
        <begin position="19"/>
        <end position="304"/>
    </location>
</feature>
<dbReference type="Proteomes" id="UP000198415">
    <property type="component" value="Unassembled WGS sequence"/>
</dbReference>
<dbReference type="GO" id="GO:0009086">
    <property type="term" value="P:methionine biosynthetic process"/>
    <property type="evidence" value="ECO:0007669"/>
    <property type="project" value="InterPro"/>
</dbReference>
<keyword evidence="2" id="KW-0489">Methyltransferase</keyword>
<dbReference type="Pfam" id="PF01717">
    <property type="entry name" value="Meth_synt_2"/>
    <property type="match status" value="1"/>
</dbReference>
<proteinExistence type="predicted"/>
<protein>
    <submittedName>
        <fullName evidence="2">5-methyltetrahydropteroyltriglutamate--homocysteine methyltransferase</fullName>
    </submittedName>
</protein>
<reference evidence="2 3" key="1">
    <citation type="submission" date="2017-06" db="EMBL/GenBank/DDBJ databases">
        <authorList>
            <person name="Kim H.J."/>
            <person name="Triplett B.A."/>
        </authorList>
    </citation>
    <scope>NUCLEOTIDE SEQUENCE [LARGE SCALE GENOMIC DNA]</scope>
    <source>
        <strain evidence="2 3">DSM 43151</strain>
    </source>
</reference>
<keyword evidence="2" id="KW-0808">Transferase</keyword>
<evidence type="ECO:0000313" key="2">
    <source>
        <dbReference type="EMBL" id="SNR64349.1"/>
    </source>
</evidence>
<sequence>MADTFKFRIDHHGSLVRPPELLAARASFAVGRLDAAGLRAVEDASIAEAVRKQRRLGLTAVTDGEFRRADLRGAVFDAVRGFRYVEADRWAAEGELKPERSLVADDVAALTELTRIPAKATLPSPAWLAARTYVPGGVWGSVRELGLALAAIVRDEIGAVVAAGVRYVQIDNPGYAGPLTGAGGGIDLEEAIEIDSLAVALGDKPSDVRIGLCPLFRATGADRAVAEKLFASVPVDRWNLPFDKGTEAEVTLLRAVPAEKDVCLGIVDPAVAELEEIDLIMDRMDVAGAVRDLEDVAVSPSAGFSPVAGGNLIGAEEQWRKLIHVETIARMCWGNEL</sequence>
<evidence type="ECO:0000259" key="1">
    <source>
        <dbReference type="Pfam" id="PF01717"/>
    </source>
</evidence>
<accession>A0A238Y227</accession>